<proteinExistence type="predicted"/>
<keyword evidence="3" id="KW-1185">Reference proteome</keyword>
<sequence length="155" mass="16264">MCQTPPVTLVLGRRIWSFWALTLVVMAAGMAFAGALVWGFPGPPVGPLLVFVGVPIALLVASRLWVGFGADGVIVPAVRGRNRIAASSVVSLAVVESRAPTVPPVPRLVPRLQMVDGSVRDLRVLTAYMFGPAARPAFDRAMQALAQALGKPVVG</sequence>
<accession>W9GDU5</accession>
<gene>
    <name evidence="2" type="ORF">N865_20310</name>
</gene>
<keyword evidence="1" id="KW-0472">Membrane</keyword>
<name>W9GDU5_9MICO</name>
<dbReference type="EMBL" id="AWSA01000015">
    <property type="protein sequence ID" value="EWT02009.1"/>
    <property type="molecule type" value="Genomic_DNA"/>
</dbReference>
<evidence type="ECO:0000256" key="1">
    <source>
        <dbReference type="SAM" id="Phobius"/>
    </source>
</evidence>
<comment type="caution">
    <text evidence="2">The sequence shown here is derived from an EMBL/GenBank/DDBJ whole genome shotgun (WGS) entry which is preliminary data.</text>
</comment>
<evidence type="ECO:0000313" key="3">
    <source>
        <dbReference type="Proteomes" id="UP000019489"/>
    </source>
</evidence>
<reference evidence="2 3" key="1">
    <citation type="submission" date="2013-08" db="EMBL/GenBank/DDBJ databases">
        <title>Intrasporangium oryzae NRRL B-24470.</title>
        <authorList>
            <person name="Liu H."/>
            <person name="Wang G."/>
        </authorList>
    </citation>
    <scope>NUCLEOTIDE SEQUENCE [LARGE SCALE GENOMIC DNA]</scope>
    <source>
        <strain evidence="2 3">NRRL B-24470</strain>
    </source>
</reference>
<keyword evidence="1" id="KW-1133">Transmembrane helix</keyword>
<feature type="transmembrane region" description="Helical" evidence="1">
    <location>
        <begin position="46"/>
        <end position="66"/>
    </location>
</feature>
<evidence type="ECO:0000313" key="2">
    <source>
        <dbReference type="EMBL" id="EWT02009.1"/>
    </source>
</evidence>
<feature type="transmembrane region" description="Helical" evidence="1">
    <location>
        <begin position="18"/>
        <end position="40"/>
    </location>
</feature>
<dbReference type="AlphaFoldDB" id="W9GDU5"/>
<organism evidence="2 3">
    <name type="scientific">Intrasporangium oryzae NRRL B-24470</name>
    <dbReference type="NCBI Taxonomy" id="1386089"/>
    <lineage>
        <taxon>Bacteria</taxon>
        <taxon>Bacillati</taxon>
        <taxon>Actinomycetota</taxon>
        <taxon>Actinomycetes</taxon>
        <taxon>Micrococcales</taxon>
        <taxon>Intrasporangiaceae</taxon>
        <taxon>Intrasporangium</taxon>
    </lineage>
</organism>
<protein>
    <submittedName>
        <fullName evidence="2">Uncharacterized protein</fullName>
    </submittedName>
</protein>
<dbReference type="Proteomes" id="UP000019489">
    <property type="component" value="Unassembled WGS sequence"/>
</dbReference>
<keyword evidence="1" id="KW-0812">Transmembrane</keyword>